<feature type="transmembrane region" description="Helical" evidence="3">
    <location>
        <begin position="89"/>
        <end position="108"/>
    </location>
</feature>
<feature type="transmembrane region" description="Helical" evidence="3">
    <location>
        <begin position="311"/>
        <end position="329"/>
    </location>
</feature>
<keyword evidence="5" id="KW-0012">Acyltransferase</keyword>
<keyword evidence="3" id="KW-1133">Transmembrane helix</keyword>
<feature type="transmembrane region" description="Helical" evidence="3">
    <location>
        <begin position="174"/>
        <end position="192"/>
    </location>
</feature>
<dbReference type="EMBL" id="JARMAB010000030">
    <property type="protein sequence ID" value="MED1205214.1"/>
    <property type="molecule type" value="Genomic_DNA"/>
</dbReference>
<dbReference type="Pfam" id="PF01757">
    <property type="entry name" value="Acyl_transf_3"/>
    <property type="match status" value="1"/>
</dbReference>
<feature type="transmembrane region" description="Helical" evidence="3">
    <location>
        <begin position="49"/>
        <end position="68"/>
    </location>
</feature>
<evidence type="ECO:0000256" key="1">
    <source>
        <dbReference type="ARBA" id="ARBA00004370"/>
    </source>
</evidence>
<comment type="similarity">
    <text evidence="2">Belongs to the acyltransferase 3 family.</text>
</comment>
<keyword evidence="6" id="KW-1185">Reference proteome</keyword>
<protein>
    <submittedName>
        <fullName evidence="5">Acyltransferase</fullName>
    </submittedName>
</protein>
<feature type="transmembrane region" description="Helical" evidence="3">
    <location>
        <begin position="275"/>
        <end position="299"/>
    </location>
</feature>
<evidence type="ECO:0000256" key="3">
    <source>
        <dbReference type="SAM" id="Phobius"/>
    </source>
</evidence>
<keyword evidence="5" id="KW-0808">Transferase</keyword>
<dbReference type="Proteomes" id="UP001341444">
    <property type="component" value="Unassembled WGS sequence"/>
</dbReference>
<gene>
    <name evidence="5" type="ORF">P4T90_19375</name>
</gene>
<dbReference type="GO" id="GO:0016746">
    <property type="term" value="F:acyltransferase activity"/>
    <property type="evidence" value="ECO:0007669"/>
    <property type="project" value="UniProtKB-KW"/>
</dbReference>
<feature type="transmembrane region" description="Helical" evidence="3">
    <location>
        <begin position="146"/>
        <end position="167"/>
    </location>
</feature>
<evidence type="ECO:0000256" key="2">
    <source>
        <dbReference type="ARBA" id="ARBA00007400"/>
    </source>
</evidence>
<feature type="transmembrane region" description="Helical" evidence="3">
    <location>
        <begin position="335"/>
        <end position="356"/>
    </location>
</feature>
<sequence length="391" mass="45638">MRYDQLDSVRGIAAILVFFNHISMVTVTPLIALFFSFYFPLNMLFQGDAAINVFFILSGFVLFLPYTYGDAPPYGIYLVKRFFRVYLPYLLAIVISMILYVCFSKGGIPQLSSWFNAMWTHPLTLHNFFEHIILIGNFNSDLFNNAIWYLVQDMRISIVYPFIAIIIFRYNWKLVFFIGFSLSIISGLNNLFHWEKSFGYHTTFFFTLQYINMVIVGSIVAKHLHDLEKFYRALTKYAKMILLIISFISINYNQFATILSNYARIYYFGEAASDYSVALGTGILIIIALFSPTAKMLLLFKPLCHLGKISYSLYLYHLPVLFTLIYSLYNRLPLWLIFSISIPVTLFIAYYAWLFIETPSLKMGKNAVIKLQGKIRKNRVIRKRKINDLFY</sequence>
<evidence type="ECO:0000313" key="6">
    <source>
        <dbReference type="Proteomes" id="UP001341444"/>
    </source>
</evidence>
<reference evidence="5 6" key="1">
    <citation type="submission" date="2023-03" db="EMBL/GenBank/DDBJ databases">
        <title>Bacillus Genome Sequencing.</title>
        <authorList>
            <person name="Dunlap C."/>
        </authorList>
    </citation>
    <scope>NUCLEOTIDE SEQUENCE [LARGE SCALE GENOMIC DNA]</scope>
    <source>
        <strain evidence="5 6">B-23453</strain>
    </source>
</reference>
<dbReference type="RefSeq" id="WP_066262367.1">
    <property type="nucleotide sequence ID" value="NZ_JARMAB010000030.1"/>
</dbReference>
<keyword evidence="3" id="KW-0472">Membrane</keyword>
<dbReference type="InterPro" id="IPR002656">
    <property type="entry name" value="Acyl_transf_3_dom"/>
</dbReference>
<evidence type="ECO:0000313" key="5">
    <source>
        <dbReference type="EMBL" id="MED1205214.1"/>
    </source>
</evidence>
<feature type="domain" description="Acyltransferase 3" evidence="4">
    <location>
        <begin position="5"/>
        <end position="353"/>
    </location>
</feature>
<dbReference type="PANTHER" id="PTHR23028:SF134">
    <property type="entry name" value="PUTATIVE (AFU_ORTHOLOGUE AFUA_4G08520)-RELATED"/>
    <property type="match status" value="1"/>
</dbReference>
<feature type="transmembrane region" description="Helical" evidence="3">
    <location>
        <begin position="12"/>
        <end position="37"/>
    </location>
</feature>
<organism evidence="5 6">
    <name type="scientific">Heyndrickxia acidicola</name>
    <dbReference type="NCBI Taxonomy" id="209389"/>
    <lineage>
        <taxon>Bacteria</taxon>
        <taxon>Bacillati</taxon>
        <taxon>Bacillota</taxon>
        <taxon>Bacilli</taxon>
        <taxon>Bacillales</taxon>
        <taxon>Bacillaceae</taxon>
        <taxon>Heyndrickxia</taxon>
    </lineage>
</organism>
<comment type="subcellular location">
    <subcellularLocation>
        <location evidence="1">Membrane</location>
    </subcellularLocation>
</comment>
<name>A0ABU6MLP4_9BACI</name>
<accession>A0ABU6MLP4</accession>
<dbReference type="InterPro" id="IPR050879">
    <property type="entry name" value="Acyltransferase_3"/>
</dbReference>
<keyword evidence="3" id="KW-0812">Transmembrane</keyword>
<evidence type="ECO:0000259" key="4">
    <source>
        <dbReference type="Pfam" id="PF01757"/>
    </source>
</evidence>
<feature type="transmembrane region" description="Helical" evidence="3">
    <location>
        <begin position="198"/>
        <end position="220"/>
    </location>
</feature>
<feature type="transmembrane region" description="Helical" evidence="3">
    <location>
        <begin position="241"/>
        <end position="263"/>
    </location>
</feature>
<proteinExistence type="inferred from homology"/>
<dbReference type="PANTHER" id="PTHR23028">
    <property type="entry name" value="ACETYLTRANSFERASE"/>
    <property type="match status" value="1"/>
</dbReference>
<comment type="caution">
    <text evidence="5">The sequence shown here is derived from an EMBL/GenBank/DDBJ whole genome shotgun (WGS) entry which is preliminary data.</text>
</comment>